<dbReference type="OrthoDB" id="9780430at2"/>
<dbReference type="Gene3D" id="3.20.20.60">
    <property type="entry name" value="Phosphoenolpyruvate-binding domains"/>
    <property type="match status" value="1"/>
</dbReference>
<gene>
    <name evidence="1" type="ORF">ECE50_000105</name>
</gene>
<reference evidence="1" key="1">
    <citation type="submission" date="2020-05" db="EMBL/GenBank/DDBJ databases">
        <title>Chitinophaga laudate sp. nov., isolated from a tropical peat swamp.</title>
        <authorList>
            <person name="Goh C.B.S."/>
            <person name="Lee M.S."/>
            <person name="Parimannan S."/>
            <person name="Pasbakhsh P."/>
            <person name="Yule C.M."/>
            <person name="Rajandas H."/>
            <person name="Loke S."/>
            <person name="Croft L."/>
            <person name="Tan J.B.L."/>
        </authorList>
    </citation>
    <scope>NUCLEOTIDE SEQUENCE</scope>
    <source>
        <strain evidence="1">Mgbs1</strain>
    </source>
</reference>
<organism evidence="1 2">
    <name type="scientific">Chitinophaga solisilvae</name>
    <dbReference type="NCBI Taxonomy" id="1233460"/>
    <lineage>
        <taxon>Bacteria</taxon>
        <taxon>Pseudomonadati</taxon>
        <taxon>Bacteroidota</taxon>
        <taxon>Chitinophagia</taxon>
        <taxon>Chitinophagales</taxon>
        <taxon>Chitinophagaceae</taxon>
        <taxon>Chitinophaga</taxon>
    </lineage>
</organism>
<name>A0A9Q5D7Z9_9BACT</name>
<dbReference type="EMBL" id="RIAR02000001">
    <property type="protein sequence ID" value="NSL85215.1"/>
    <property type="molecule type" value="Genomic_DNA"/>
</dbReference>
<dbReference type="GO" id="GO:0016829">
    <property type="term" value="F:lyase activity"/>
    <property type="evidence" value="ECO:0007669"/>
    <property type="project" value="UniProtKB-KW"/>
</dbReference>
<dbReference type="InterPro" id="IPR040442">
    <property type="entry name" value="Pyrv_kinase-like_dom_sf"/>
</dbReference>
<dbReference type="PANTHER" id="PTHR42905">
    <property type="entry name" value="PHOSPHOENOLPYRUVATE CARBOXYLASE"/>
    <property type="match status" value="1"/>
</dbReference>
<dbReference type="SUPFAM" id="SSF51621">
    <property type="entry name" value="Phosphoenolpyruvate/pyruvate domain"/>
    <property type="match status" value="1"/>
</dbReference>
<proteinExistence type="predicted"/>
<keyword evidence="2" id="KW-1185">Reference proteome</keyword>
<dbReference type="Pfam" id="PF13714">
    <property type="entry name" value="PEP_mutase"/>
    <property type="match status" value="1"/>
</dbReference>
<keyword evidence="1" id="KW-0456">Lyase</keyword>
<evidence type="ECO:0000313" key="1">
    <source>
        <dbReference type="EMBL" id="NSL85215.1"/>
    </source>
</evidence>
<evidence type="ECO:0000313" key="2">
    <source>
        <dbReference type="Proteomes" id="UP000281028"/>
    </source>
</evidence>
<dbReference type="Proteomes" id="UP000281028">
    <property type="component" value="Unassembled WGS sequence"/>
</dbReference>
<dbReference type="AlphaFoldDB" id="A0A9Q5D7Z9"/>
<comment type="caution">
    <text evidence="1">The sequence shown here is derived from an EMBL/GenBank/DDBJ whole genome shotgun (WGS) entry which is preliminary data.</text>
</comment>
<dbReference type="InterPro" id="IPR039556">
    <property type="entry name" value="ICL/PEPM"/>
</dbReference>
<accession>A0A9Q5D7Z9</accession>
<dbReference type="InterPro" id="IPR015813">
    <property type="entry name" value="Pyrv/PenolPyrv_kinase-like_dom"/>
</dbReference>
<sequence>MATAFQQFKTLHENKPLLVLPNCWDPHSARILQDKGFPAIATSSHAVASSLGFQDGEDMSFEDYHFVIRRILAVLRVPLTVDLEMGYGKTNEAVYANIRKLALAGVAGINIEDSLISATGRSLQDAAVFAERIAYVRQQLEAEKLALFINIRCDTFLLNVPDKQAETARRLQLYNTTGADGIFLPCIQDVADIAAMVRLTPLPLNVMCIPGLPDFRTLAELGVKRASMGGFLFGKVYAEIDRLTQDINTQRTFAAIL</sequence>
<dbReference type="CDD" id="cd00377">
    <property type="entry name" value="ICL_PEPM"/>
    <property type="match status" value="1"/>
</dbReference>
<protein>
    <submittedName>
        <fullName evidence="1">Isocitrate lyase/phosphoenolpyruvate mutase family protein</fullName>
    </submittedName>
</protein>
<dbReference type="PANTHER" id="PTHR42905:SF16">
    <property type="entry name" value="CARBOXYPHOSPHONOENOLPYRUVATE PHOSPHONOMUTASE-LIKE PROTEIN (AFU_ORTHOLOGUE AFUA_5G07230)"/>
    <property type="match status" value="1"/>
</dbReference>